<name>A0ABZ0I929_9GAMM</name>
<accession>A0ABZ0I929</accession>
<dbReference type="PANTHER" id="PTHR12526:SF600">
    <property type="entry name" value="GLYCOSYL TRANSFERASE GROUP 1"/>
    <property type="match status" value="1"/>
</dbReference>
<organism evidence="1 2">
    <name type="scientific">Congregibacter variabilis</name>
    <dbReference type="NCBI Taxonomy" id="3081200"/>
    <lineage>
        <taxon>Bacteria</taxon>
        <taxon>Pseudomonadati</taxon>
        <taxon>Pseudomonadota</taxon>
        <taxon>Gammaproteobacteria</taxon>
        <taxon>Cellvibrionales</taxon>
        <taxon>Halieaceae</taxon>
        <taxon>Congregibacter</taxon>
    </lineage>
</organism>
<dbReference type="Proteomes" id="UP001626537">
    <property type="component" value="Chromosome"/>
</dbReference>
<dbReference type="SUPFAM" id="SSF53756">
    <property type="entry name" value="UDP-Glycosyltransferase/glycogen phosphorylase"/>
    <property type="match status" value="1"/>
</dbReference>
<dbReference type="PANTHER" id="PTHR12526">
    <property type="entry name" value="GLYCOSYLTRANSFERASE"/>
    <property type="match status" value="1"/>
</dbReference>
<dbReference type="Gene3D" id="3.40.50.2000">
    <property type="entry name" value="Glycogen Phosphorylase B"/>
    <property type="match status" value="1"/>
</dbReference>
<dbReference type="NCBIfam" id="TIGR03087">
    <property type="entry name" value="stp1"/>
    <property type="match status" value="1"/>
</dbReference>
<keyword evidence="2" id="KW-1185">Reference proteome</keyword>
<proteinExistence type="predicted"/>
<evidence type="ECO:0000313" key="2">
    <source>
        <dbReference type="Proteomes" id="UP001626537"/>
    </source>
</evidence>
<reference evidence="1 2" key="1">
    <citation type="submission" date="2023-10" db="EMBL/GenBank/DDBJ databases">
        <title>Two novel species belonging to the OM43/NOR5 clade.</title>
        <authorList>
            <person name="Park M."/>
        </authorList>
    </citation>
    <scope>NUCLEOTIDE SEQUENCE [LARGE SCALE GENOMIC DNA]</scope>
    <source>
        <strain evidence="1 2">IMCC43200</strain>
    </source>
</reference>
<gene>
    <name evidence="1" type="ORF">R0135_07775</name>
</gene>
<evidence type="ECO:0000313" key="1">
    <source>
        <dbReference type="EMBL" id="WOJ95059.1"/>
    </source>
</evidence>
<dbReference type="RefSeq" id="WP_407349692.1">
    <property type="nucleotide sequence ID" value="NZ_CP136864.1"/>
</dbReference>
<dbReference type="InterPro" id="IPR017521">
    <property type="entry name" value="Sugar_tfrase_PEP-CTERM_Stp1"/>
</dbReference>
<sequence length="423" mass="48404">MRRRKVIHTSSSKPPLLLLTHRIPYPPDKGDKIRSFHLLKALSRYFEIYLATFVDDPDDWVHCAAVKHFCRDTLFRPLHPMRGRVASLKALLTGDALSREYYRDALMTRWINRVVAEHAIDRAIAVSSPMAQYLLPSSLPRTIKQIYADFVDLDSEKWRAYAESKSWPQSIVYRREARRLLAWEERVAGFSQRTFFVSRAEKELFERTATDQPRNIDFFANGVDADYFNPNADYEDPFDNHHVNLVFTGAMDYWPNVDAVSWFVESVMPTMGGMDLEVHFWIVGGKPSAEVKALGQHDRVHVTGRVPDVRPYLKYATAAVAPMRIARGLQNKVLEAMAMAKPVLVSEAGLEGIPAVHGEHALVVRELQNWRPLVADLVHLANEEIGGRARDLVLREFSWRSNLSPVLEQLSSPFQGGYWQPRP</sequence>
<protein>
    <submittedName>
        <fullName evidence="1">TIGR03087 family PEP-CTERM/XrtA system glycosyltransferase</fullName>
    </submittedName>
</protein>
<dbReference type="Pfam" id="PF13692">
    <property type="entry name" value="Glyco_trans_1_4"/>
    <property type="match status" value="1"/>
</dbReference>
<dbReference type="CDD" id="cd03801">
    <property type="entry name" value="GT4_PimA-like"/>
    <property type="match status" value="1"/>
</dbReference>
<dbReference type="EMBL" id="CP136864">
    <property type="protein sequence ID" value="WOJ95059.1"/>
    <property type="molecule type" value="Genomic_DNA"/>
</dbReference>